<sequence length="78" mass="8316">MLKRVSLVAALMLGLCVTATPSMAKEAESRGREAEKKDDRGSRSGKNVKKDAVRKAGKIADDKGGKKKGGHDDGPNHR</sequence>
<proteinExistence type="predicted"/>
<protein>
    <recommendedName>
        <fullName evidence="5">Pentapeptide MXKDX repeat protein</fullName>
    </recommendedName>
</protein>
<organism evidence="3 4">
    <name type="scientific">Humisphaera borealis</name>
    <dbReference type="NCBI Taxonomy" id="2807512"/>
    <lineage>
        <taxon>Bacteria</taxon>
        <taxon>Pseudomonadati</taxon>
        <taxon>Planctomycetota</taxon>
        <taxon>Phycisphaerae</taxon>
        <taxon>Tepidisphaerales</taxon>
        <taxon>Tepidisphaeraceae</taxon>
        <taxon>Humisphaera</taxon>
    </lineage>
</organism>
<accession>A0A7M2WY92</accession>
<evidence type="ECO:0000313" key="3">
    <source>
        <dbReference type="EMBL" id="QOV90389.1"/>
    </source>
</evidence>
<evidence type="ECO:0008006" key="5">
    <source>
        <dbReference type="Google" id="ProtNLM"/>
    </source>
</evidence>
<dbReference type="EMBL" id="CP063458">
    <property type="protein sequence ID" value="QOV90389.1"/>
    <property type="molecule type" value="Genomic_DNA"/>
</dbReference>
<reference evidence="3 4" key="1">
    <citation type="submission" date="2020-10" db="EMBL/GenBank/DDBJ databases">
        <title>Wide distribution of Phycisphaera-like planctomycetes from WD2101 soil group in peatlands and genome analysis of the first cultivated representative.</title>
        <authorList>
            <person name="Dedysh S.N."/>
            <person name="Beletsky A.V."/>
            <person name="Ivanova A."/>
            <person name="Kulichevskaya I.S."/>
            <person name="Suzina N.E."/>
            <person name="Philippov D.A."/>
            <person name="Rakitin A.L."/>
            <person name="Mardanov A.V."/>
            <person name="Ravin N.V."/>
        </authorList>
    </citation>
    <scope>NUCLEOTIDE SEQUENCE [LARGE SCALE GENOMIC DNA]</scope>
    <source>
        <strain evidence="3 4">M1803</strain>
    </source>
</reference>
<keyword evidence="2" id="KW-0732">Signal</keyword>
<evidence type="ECO:0000313" key="4">
    <source>
        <dbReference type="Proteomes" id="UP000593765"/>
    </source>
</evidence>
<name>A0A7M2WY92_9BACT</name>
<dbReference type="AlphaFoldDB" id="A0A7M2WY92"/>
<feature type="region of interest" description="Disordered" evidence="1">
    <location>
        <begin position="19"/>
        <end position="78"/>
    </location>
</feature>
<feature type="signal peptide" evidence="2">
    <location>
        <begin position="1"/>
        <end position="24"/>
    </location>
</feature>
<dbReference type="KEGG" id="hbs:IPV69_03205"/>
<dbReference type="RefSeq" id="WP_206293470.1">
    <property type="nucleotide sequence ID" value="NZ_CP063458.1"/>
</dbReference>
<evidence type="ECO:0000256" key="1">
    <source>
        <dbReference type="SAM" id="MobiDB-lite"/>
    </source>
</evidence>
<evidence type="ECO:0000256" key="2">
    <source>
        <dbReference type="SAM" id="SignalP"/>
    </source>
</evidence>
<keyword evidence="4" id="KW-1185">Reference proteome</keyword>
<dbReference type="Proteomes" id="UP000593765">
    <property type="component" value="Chromosome"/>
</dbReference>
<feature type="compositionally biased region" description="Basic and acidic residues" evidence="1">
    <location>
        <begin position="25"/>
        <end position="78"/>
    </location>
</feature>
<gene>
    <name evidence="3" type="ORF">IPV69_03205</name>
</gene>
<feature type="chain" id="PRO_5034794716" description="Pentapeptide MXKDX repeat protein" evidence="2">
    <location>
        <begin position="25"/>
        <end position="78"/>
    </location>
</feature>